<evidence type="ECO:0000256" key="6">
    <source>
        <dbReference type="SAM" id="Coils"/>
    </source>
</evidence>
<evidence type="ECO:0000256" key="3">
    <source>
        <dbReference type="ARBA" id="ARBA00022692"/>
    </source>
</evidence>
<dbReference type="Proteomes" id="UP000279194">
    <property type="component" value="Unassembled WGS sequence"/>
</dbReference>
<organism evidence="9 10">
    <name type="scientific">Streptococcus hillyeri</name>
    <dbReference type="NCBI Taxonomy" id="2282420"/>
    <lineage>
        <taxon>Bacteria</taxon>
        <taxon>Bacillati</taxon>
        <taxon>Bacillota</taxon>
        <taxon>Bacilli</taxon>
        <taxon>Lactobacillales</taxon>
        <taxon>Streptococcaceae</taxon>
        <taxon>Streptococcus</taxon>
    </lineage>
</organism>
<comment type="subcellular location">
    <subcellularLocation>
        <location evidence="1">Membrane</location>
        <topology evidence="1">Single-pass membrane protein</topology>
    </subcellularLocation>
</comment>
<dbReference type="AlphaFoldDB" id="A0A3L9DU01"/>
<evidence type="ECO:0000313" key="9">
    <source>
        <dbReference type="EMBL" id="RLY04455.1"/>
    </source>
</evidence>
<feature type="transmembrane region" description="Helical" evidence="8">
    <location>
        <begin position="7"/>
        <end position="30"/>
    </location>
</feature>
<dbReference type="EMBL" id="RCVM01000003">
    <property type="protein sequence ID" value="RLY04455.1"/>
    <property type="molecule type" value="Genomic_DNA"/>
</dbReference>
<evidence type="ECO:0008006" key="11">
    <source>
        <dbReference type="Google" id="ProtNLM"/>
    </source>
</evidence>
<dbReference type="RefSeq" id="WP_121834837.1">
    <property type="nucleotide sequence ID" value="NZ_CP163513.1"/>
</dbReference>
<feature type="compositionally biased region" description="Polar residues" evidence="7">
    <location>
        <begin position="143"/>
        <end position="157"/>
    </location>
</feature>
<evidence type="ECO:0000256" key="1">
    <source>
        <dbReference type="ARBA" id="ARBA00004167"/>
    </source>
</evidence>
<evidence type="ECO:0000256" key="4">
    <source>
        <dbReference type="ARBA" id="ARBA00022989"/>
    </source>
</evidence>
<keyword evidence="10" id="KW-1185">Reference proteome</keyword>
<accession>A0A3L9DU01</accession>
<dbReference type="SUPFAM" id="SSF140478">
    <property type="entry name" value="LemA-like"/>
    <property type="match status" value="1"/>
</dbReference>
<evidence type="ECO:0000256" key="2">
    <source>
        <dbReference type="ARBA" id="ARBA00008854"/>
    </source>
</evidence>
<comment type="caution">
    <text evidence="9">The sequence shown here is derived from an EMBL/GenBank/DDBJ whole genome shotgun (WGS) entry which is preliminary data.</text>
</comment>
<proteinExistence type="inferred from homology"/>
<dbReference type="InterPro" id="IPR007156">
    <property type="entry name" value="MamQ_LemA"/>
</dbReference>
<keyword evidence="4 8" id="KW-1133">Transmembrane helix</keyword>
<dbReference type="OrthoDB" id="2218509at2"/>
<dbReference type="InterPro" id="IPR023353">
    <property type="entry name" value="LemA-like_dom_sf"/>
</dbReference>
<keyword evidence="3 8" id="KW-0812">Transmembrane</keyword>
<evidence type="ECO:0000256" key="7">
    <source>
        <dbReference type="SAM" id="MobiDB-lite"/>
    </source>
</evidence>
<keyword evidence="6" id="KW-0175">Coiled coil</keyword>
<keyword evidence="5 8" id="KW-0472">Membrane</keyword>
<reference evidence="9 10" key="1">
    <citation type="submission" date="2018-10" db="EMBL/GenBank/DDBJ databases">
        <title>Streptococcus hillyeri sp. nov., isolated from equine tracheal sample.</title>
        <authorList>
            <person name="Macfadyen A.C."/>
            <person name="Waller A."/>
            <person name="Paterson G.K."/>
        </authorList>
    </citation>
    <scope>NUCLEOTIDE SEQUENCE [LARGE SCALE GENOMIC DNA]</scope>
    <source>
        <strain evidence="9 10">28462</strain>
    </source>
</reference>
<feature type="coiled-coil region" evidence="6">
    <location>
        <begin position="77"/>
        <end position="104"/>
    </location>
</feature>
<feature type="transmembrane region" description="Helical" evidence="8">
    <location>
        <begin position="36"/>
        <end position="54"/>
    </location>
</feature>
<name>A0A3L9DU01_9STRE</name>
<evidence type="ECO:0000256" key="5">
    <source>
        <dbReference type="ARBA" id="ARBA00023136"/>
    </source>
</evidence>
<sequence length="231" mass="26854">MLNKPWFKVIVGFFVWFLLMFFWSVALGVMGLDGDWVWMPLIPFVLSILSYLLMSFTTQYNKVIHLKQEIASSFYAIEIKENHVKKLISQLQEVTDKIVDHELKMSIKKTVSELVENEKTSENMTSDEGNAYHDQKKKKFDNHSGSSNKHDNYSQMSDKVTKLVERIERDTNGSADQSLRDLMAEIKEAEALVTNQRLYHNQTVSDYNKAIYALPFAFLRVTLGHDEQLYI</sequence>
<protein>
    <recommendedName>
        <fullName evidence="11">LemA family protein</fullName>
    </recommendedName>
</protein>
<dbReference type="Gene3D" id="1.20.1440.20">
    <property type="entry name" value="LemA-like domain"/>
    <property type="match status" value="1"/>
</dbReference>
<evidence type="ECO:0000256" key="8">
    <source>
        <dbReference type="SAM" id="Phobius"/>
    </source>
</evidence>
<dbReference type="GO" id="GO:0016020">
    <property type="term" value="C:membrane"/>
    <property type="evidence" value="ECO:0007669"/>
    <property type="project" value="UniProtKB-SubCell"/>
</dbReference>
<gene>
    <name evidence="9" type="ORF">EAF07_03180</name>
</gene>
<evidence type="ECO:0000313" key="10">
    <source>
        <dbReference type="Proteomes" id="UP000279194"/>
    </source>
</evidence>
<comment type="similarity">
    <text evidence="2">Belongs to the LemA family.</text>
</comment>
<feature type="region of interest" description="Disordered" evidence="7">
    <location>
        <begin position="116"/>
        <end position="157"/>
    </location>
</feature>
<dbReference type="Pfam" id="PF04011">
    <property type="entry name" value="LemA"/>
    <property type="match status" value="1"/>
</dbReference>